<feature type="coiled-coil region" evidence="1">
    <location>
        <begin position="975"/>
        <end position="1010"/>
    </location>
</feature>
<feature type="compositionally biased region" description="Acidic residues" evidence="2">
    <location>
        <begin position="386"/>
        <end position="422"/>
    </location>
</feature>
<evidence type="ECO:0000256" key="1">
    <source>
        <dbReference type="SAM" id="Coils"/>
    </source>
</evidence>
<evidence type="ECO:0000256" key="2">
    <source>
        <dbReference type="SAM" id="MobiDB-lite"/>
    </source>
</evidence>
<evidence type="ECO:0000313" key="3">
    <source>
        <dbReference type="EMBL" id="MFC4909896.1"/>
    </source>
</evidence>
<organism evidence="3 4">
    <name type="scientific">Actinomadura gamaensis</name>
    <dbReference type="NCBI Taxonomy" id="1763541"/>
    <lineage>
        <taxon>Bacteria</taxon>
        <taxon>Bacillati</taxon>
        <taxon>Actinomycetota</taxon>
        <taxon>Actinomycetes</taxon>
        <taxon>Streptosporangiales</taxon>
        <taxon>Thermomonosporaceae</taxon>
        <taxon>Actinomadura</taxon>
    </lineage>
</organism>
<dbReference type="EMBL" id="JBHSIT010000006">
    <property type="protein sequence ID" value="MFC4909896.1"/>
    <property type="molecule type" value="Genomic_DNA"/>
</dbReference>
<dbReference type="SUPFAM" id="SSF52540">
    <property type="entry name" value="P-loop containing nucleoside triphosphate hydrolases"/>
    <property type="match status" value="1"/>
</dbReference>
<accession>A0ABV9U250</accession>
<feature type="compositionally biased region" description="Basic and acidic residues" evidence="2">
    <location>
        <begin position="486"/>
        <end position="495"/>
    </location>
</feature>
<dbReference type="InterPro" id="IPR027417">
    <property type="entry name" value="P-loop_NTPase"/>
</dbReference>
<proteinExistence type="predicted"/>
<gene>
    <name evidence="3" type="ORF">ACFPCY_21425</name>
</gene>
<feature type="region of interest" description="Disordered" evidence="2">
    <location>
        <begin position="443"/>
        <end position="495"/>
    </location>
</feature>
<keyword evidence="4" id="KW-1185">Reference proteome</keyword>
<comment type="caution">
    <text evidence="3">The sequence shown here is derived from an EMBL/GenBank/DDBJ whole genome shotgun (WGS) entry which is preliminary data.</text>
</comment>
<reference evidence="4" key="1">
    <citation type="journal article" date="2019" name="Int. J. Syst. Evol. Microbiol.">
        <title>The Global Catalogue of Microorganisms (GCM) 10K type strain sequencing project: providing services to taxonomists for standard genome sequencing and annotation.</title>
        <authorList>
            <consortium name="The Broad Institute Genomics Platform"/>
            <consortium name="The Broad Institute Genome Sequencing Center for Infectious Disease"/>
            <person name="Wu L."/>
            <person name="Ma J."/>
        </authorList>
    </citation>
    <scope>NUCLEOTIDE SEQUENCE [LARGE SCALE GENOMIC DNA]</scope>
    <source>
        <strain evidence="4">KLKA75</strain>
    </source>
</reference>
<feature type="region of interest" description="Disordered" evidence="2">
    <location>
        <begin position="363"/>
        <end position="431"/>
    </location>
</feature>
<protein>
    <recommendedName>
        <fullName evidence="5">AAA+ ATPase domain-containing protein</fullName>
    </recommendedName>
</protein>
<dbReference type="RefSeq" id="WP_378257789.1">
    <property type="nucleotide sequence ID" value="NZ_JBHSIT010000006.1"/>
</dbReference>
<sequence length="1987" mass="216692">MSAQELADMLETFPLDVRRAALAPVGVRDARRVPAAAVTAALRMLSGGDPRRTERFRSILAGWALHAFGNPDGLGRDDCVALLTETGAADVLRRSEHLWSWAVGECPGTIRLWSLAQVVQEDRPLAAMALGLLAGEAAHLADTGPALRSAWQQLRCVHPDLPEQPIGAERLCAIARAATATPPAESEPTMNSGTSDAAATAPIDTEDFAAELGRLRERFPAAAESAERVAGCLRRGERPDDTDLDQVRDAVRDFDTLRVKVAALGGDEPAAELADLERRVQATSQVERVRALAGLSGPEMLAGEIDEIRAMSQGPDAERLVVLADLLDALAGDDDRAVELAERAAAELPDRLRKVVFAATTGRLSMAEQPSPVTPPEGETTKQAEPEPEPTPESEPEPTPESEPEPEADATPEAEPDADNEPTEPRLPEDDLAELDAIIREATGGQRADRDEAAPEQAEPEPDASVDADADAEAAEPVAAPAPPEVSERAQREAEEFVQAEAAAIRAGRFGLAAHLREAAGRPDAERNARRCAALASHMALFGQELAGEFTLAAEGLEPKSFADDLGGAMLAWAAGIRAGIVCPTPESTQLVDQLNVFFTEWPLLRDCGEAFVQAARSGAYLSPDMDGLIRGAAAAHEERRAAQREADRLLTEGPRGKIKFQFATEVFKSLLKKDGGAVGELLALVAADDASRVAEVGAAAVRLAAPSERDRVIAEAEVRLGRKKNTIIGPARKKLEERIATALAVVDAWVRAARRHDEQAGDHQDHRVATLRQLRDTMAEKRARISGEFTDFATHAADADPVIRAAAHAAAGLLDRTVGLLDGAPLPTAEPSVGYVLNRDLLLVPDLPVAPRTLAPRTPPALDGLVRTALAGDADWAAAFQARADRLDHEATRDIVAVVAGTDATLAAELRTRRDDLVAAARAERDRRVDELRDEIALWRRDGVLTEDQVRRLTEDLVPLTAERADFDRVSRELGELRARALRERAEAIEVERERLTRIESALSAADAERVRDCVDKGDLTTARESLAQLEVGRSLPQRSTEPDHFTLFYPEFPRVFARRAQDGRRTRSPEQSGLLGSLKDAVQVGKAPADADLERLLEQAGIDIGAMRAASHSIARDGLRQWLACAQGGKRSVGNLRSSIARVLKMIGLEGDQQEIETTPDRWWLDLRNVRSTERAPLPAFGSGMSPSGNRLRLLLVWRQPDPRKLIDLLRGQPEGQTVLVLYFGVLSDRDRVELARLVRRHTGARRQAADHWPVAGVLDDAAIAYLACHPDNWAVTVTLMAPFTATNPYISASDVSLVPDEMFYGRRAQLDKVIDRRGPSFVYGGRQLGKSALLRKAEREVRDKDADRTVILETIQHIGRDPASSLWPRLGERLCKAGIVRRGLTTRDQVVEGMREWSEANPHQQLLILLDEADDFLNRDAAQGRFRDVGALRDLMHDTDRRIKVVWAGLHQTVRFHRLPNQPLPHLGGQIAIGPLDPQDAFDLLVKPFGTLGFRFPETLAARVIAEANNAPALIQLFAEKLLTRLRDDPETLAALPHAITREHVASVWRDSKLRRDFRDRFEWTLNLDNRYKVIAYTVALHALYSGASAGLSVAELRRECQSWWEEGFTDCTSDAFRLLLEECVNLGVLGVDGDRYRLRTPYILDLLGGTREVESVLLNQDFELPDAFDAHSYRASYHDGPERSPLSSAQLSRLLRPTPLVHVVAGSAALQVERVAAALQEGVTDREGLRIWTLRPGERTLRGALSQAALQDGQHVLLIDKAMCTDAGPFERTLEEIRGRVTGKVRDRLSVVVVAGPGLAPSWVRVGRQDDVELVELRRFDQAAVRQWMLEESQGFPDKPGQQRLLEVTGGWPLLVGKVVTWFAEDNDRDRALERCRGWLAEHPHMLLEASGVAVDSCLTGAWRTLVEFGGPAAPDELADLLSMQGEEPGSGLSPAELDAAGYGGTADLVEALRVLGALIPEGTRLTVEPVLAAATRQAGDGV</sequence>
<keyword evidence="1" id="KW-0175">Coiled coil</keyword>
<name>A0ABV9U250_9ACTN</name>
<evidence type="ECO:0008006" key="5">
    <source>
        <dbReference type="Google" id="ProtNLM"/>
    </source>
</evidence>
<dbReference type="Proteomes" id="UP001595872">
    <property type="component" value="Unassembled WGS sequence"/>
</dbReference>
<feature type="compositionally biased region" description="Acidic residues" evidence="2">
    <location>
        <begin position="458"/>
        <end position="474"/>
    </location>
</feature>
<evidence type="ECO:0000313" key="4">
    <source>
        <dbReference type="Proteomes" id="UP001595872"/>
    </source>
</evidence>